<feature type="compositionally biased region" description="Basic residues" evidence="1">
    <location>
        <begin position="284"/>
        <end position="295"/>
    </location>
</feature>
<evidence type="ECO:0000313" key="3">
    <source>
        <dbReference type="Proteomes" id="UP000325313"/>
    </source>
</evidence>
<feature type="compositionally biased region" description="Basic and acidic residues" evidence="1">
    <location>
        <begin position="336"/>
        <end position="347"/>
    </location>
</feature>
<accession>A0A5B0Q167</accession>
<organism evidence="2 3">
    <name type="scientific">Puccinia graminis f. sp. tritici</name>
    <dbReference type="NCBI Taxonomy" id="56615"/>
    <lineage>
        <taxon>Eukaryota</taxon>
        <taxon>Fungi</taxon>
        <taxon>Dikarya</taxon>
        <taxon>Basidiomycota</taxon>
        <taxon>Pucciniomycotina</taxon>
        <taxon>Pucciniomycetes</taxon>
        <taxon>Pucciniales</taxon>
        <taxon>Pucciniaceae</taxon>
        <taxon>Puccinia</taxon>
    </lineage>
</organism>
<feature type="compositionally biased region" description="Polar residues" evidence="1">
    <location>
        <begin position="247"/>
        <end position="256"/>
    </location>
</feature>
<protein>
    <submittedName>
        <fullName evidence="2">Uncharacterized protein</fullName>
    </submittedName>
</protein>
<dbReference type="Proteomes" id="UP000325313">
    <property type="component" value="Unassembled WGS sequence"/>
</dbReference>
<feature type="compositionally biased region" description="Polar residues" evidence="1">
    <location>
        <begin position="110"/>
        <end position="121"/>
    </location>
</feature>
<feature type="region of interest" description="Disordered" evidence="1">
    <location>
        <begin position="284"/>
        <end position="405"/>
    </location>
</feature>
<feature type="compositionally biased region" description="Low complexity" evidence="1">
    <location>
        <begin position="234"/>
        <end position="246"/>
    </location>
</feature>
<gene>
    <name evidence="2" type="ORF">PGTUg99_016594</name>
</gene>
<sequence length="621" mass="68105">MNLFFFIHSRYPLNNNSHYQLTPSLSTGPDHINTYIDSADQPAQRTEDQASDLKGNEHQPIIIMKPTTKNRRTTTSTTTRLTSSPHPSSSSSASSSSSSLPRTPKPHNTLLDSILSSPRQSHTTKKTETQITPNKLNRALNNLLNQPHPSHKQTAMNQLIQTLSTLRSKHHIHDHLEQPYSKRIKIQAAADGSASLVLPPIQPTLDPSHYYYQHLHYPQPTTIAPATLFLSPSSSSSSNPLLASSSETNQHSPLVSATTQEYGRVIMKKDALINKLGLEAAQRAIRKARSQRKPYRPSANHPPSSSPPSSPQTSCWRTGRIGKWLESADDDSEDEGDRRTNLPRGRDLMGSLSKLAKEESSTSAQPSSSSTDQAANDPQSLFWSPIKGKQKPPGMPATKRAPHSASIAAPIDSQQILERIGRMSALEMGIRWPLDRPSTPPNQQSSFFHIDELNAARGHRHPADRLAPFSQLSFGSQSGTALQTSMLKPGCNLSQAFLVRAASPTILLSAPAPADENRSPLVLAPQPHLSPSLPARPHQNDFSPCSPLRHDLLKLIDQHQGSARLDSPNPITAFSSLQSTATHEHRWLADLDTNSLANLNFDNPFSSPTPDPPLEDFLGYV</sequence>
<name>A0A5B0Q167_PUCGR</name>
<evidence type="ECO:0000256" key="1">
    <source>
        <dbReference type="SAM" id="MobiDB-lite"/>
    </source>
</evidence>
<dbReference type="AlphaFoldDB" id="A0A5B0Q167"/>
<dbReference type="EMBL" id="VDEP01000308">
    <property type="protein sequence ID" value="KAA1106960.1"/>
    <property type="molecule type" value="Genomic_DNA"/>
</dbReference>
<feature type="region of interest" description="Disordered" evidence="1">
    <location>
        <begin position="30"/>
        <end position="134"/>
    </location>
</feature>
<feature type="compositionally biased region" description="Low complexity" evidence="1">
    <location>
        <begin position="73"/>
        <end position="102"/>
    </location>
</feature>
<proteinExistence type="predicted"/>
<feature type="region of interest" description="Disordered" evidence="1">
    <location>
        <begin position="234"/>
        <end position="256"/>
    </location>
</feature>
<feature type="compositionally biased region" description="Low complexity" evidence="1">
    <location>
        <begin position="361"/>
        <end position="375"/>
    </location>
</feature>
<evidence type="ECO:0000313" key="2">
    <source>
        <dbReference type="EMBL" id="KAA1106960.1"/>
    </source>
</evidence>
<reference evidence="2 3" key="1">
    <citation type="submission" date="2019-05" db="EMBL/GenBank/DDBJ databases">
        <title>Emergence of the Ug99 lineage of the wheat stem rust pathogen through somatic hybridization.</title>
        <authorList>
            <person name="Li F."/>
            <person name="Upadhyaya N.M."/>
            <person name="Sperschneider J."/>
            <person name="Matny O."/>
            <person name="Nguyen-Phuc H."/>
            <person name="Mago R."/>
            <person name="Raley C."/>
            <person name="Miller M.E."/>
            <person name="Silverstein K.A.T."/>
            <person name="Henningsen E."/>
            <person name="Hirsch C.D."/>
            <person name="Visser B."/>
            <person name="Pretorius Z.A."/>
            <person name="Steffenson B.J."/>
            <person name="Schwessinger B."/>
            <person name="Dodds P.N."/>
            <person name="Figueroa M."/>
        </authorList>
    </citation>
    <scope>NUCLEOTIDE SEQUENCE [LARGE SCALE GENOMIC DNA]</scope>
    <source>
        <strain evidence="2 3">Ug99</strain>
    </source>
</reference>
<comment type="caution">
    <text evidence="2">The sequence shown here is derived from an EMBL/GenBank/DDBJ whole genome shotgun (WGS) entry which is preliminary data.</text>
</comment>